<dbReference type="Pfam" id="PF05973">
    <property type="entry name" value="Gp49"/>
    <property type="match status" value="1"/>
</dbReference>
<dbReference type="RefSeq" id="WP_073532047.1">
    <property type="nucleotide sequence ID" value="NZ_MJAO01000009.1"/>
</dbReference>
<evidence type="ECO:0000313" key="1">
    <source>
        <dbReference type="EMBL" id="OKB66714.1"/>
    </source>
</evidence>
<dbReference type="Proteomes" id="UP000185770">
    <property type="component" value="Unassembled WGS sequence"/>
</dbReference>
<evidence type="ECO:0000313" key="2">
    <source>
        <dbReference type="Proteomes" id="UP000185770"/>
    </source>
</evidence>
<gene>
    <name evidence="1" type="ORF">BHU62_10785</name>
</gene>
<dbReference type="OrthoDB" id="9797093at2"/>
<protein>
    <recommendedName>
        <fullName evidence="3">Type II toxin-antitoxin system RelE/ParE family toxin</fullName>
    </recommendedName>
</protein>
<proteinExistence type="predicted"/>
<evidence type="ECO:0008006" key="3">
    <source>
        <dbReference type="Google" id="ProtNLM"/>
    </source>
</evidence>
<accession>A0A1Q4P0P7</accession>
<dbReference type="AlphaFoldDB" id="A0A1Q4P0P7"/>
<dbReference type="InterPro" id="IPR009241">
    <property type="entry name" value="HigB-like"/>
</dbReference>
<dbReference type="EMBL" id="MJAO01000009">
    <property type="protein sequence ID" value="OKB66714.1"/>
    <property type="molecule type" value="Genomic_DNA"/>
</dbReference>
<reference evidence="1 2" key="1">
    <citation type="submission" date="2016-09" db="EMBL/GenBank/DDBJ databases">
        <title>Serratia marcescens MSU-97 and epiphytic antimycotic-producing bacteria.</title>
        <authorList>
            <person name="Matilla M.A."/>
        </authorList>
    </citation>
    <scope>NUCLEOTIDE SEQUENCE [LARGE SCALE GENOMIC DNA]</scope>
    <source>
        <strain evidence="1 2">MSU-97</strain>
    </source>
</reference>
<name>A0A1Q4P0P7_SERMA</name>
<comment type="caution">
    <text evidence="1">The sequence shown here is derived from an EMBL/GenBank/DDBJ whole genome shotgun (WGS) entry which is preliminary data.</text>
</comment>
<organism evidence="1 2">
    <name type="scientific">Serratia marcescens</name>
    <dbReference type="NCBI Taxonomy" id="615"/>
    <lineage>
        <taxon>Bacteria</taxon>
        <taxon>Pseudomonadati</taxon>
        <taxon>Pseudomonadota</taxon>
        <taxon>Gammaproteobacteria</taxon>
        <taxon>Enterobacterales</taxon>
        <taxon>Yersiniaceae</taxon>
        <taxon>Serratia</taxon>
    </lineage>
</organism>
<sequence length="120" mass="13383">MDDDIEKAIDWRGSSLADLLAFPIDARKAAGFELSKVQRALEPGNWKPMAGCGSGVIEIRLYAIGGAFRVVYVAKFSEAIYVLHSFQKKTEKTSRHDIQIIKARYDAVINERSKGHDQAD</sequence>